<reference evidence="1 2" key="1">
    <citation type="journal article" date="2020" name="Mol. Plant">
        <title>The Chromosome-Based Rubber Tree Genome Provides New Insights into Spurge Genome Evolution and Rubber Biosynthesis.</title>
        <authorList>
            <person name="Liu J."/>
            <person name="Shi C."/>
            <person name="Shi C.C."/>
            <person name="Li W."/>
            <person name="Zhang Q.J."/>
            <person name="Zhang Y."/>
            <person name="Li K."/>
            <person name="Lu H.F."/>
            <person name="Shi C."/>
            <person name="Zhu S.T."/>
            <person name="Xiao Z.Y."/>
            <person name="Nan H."/>
            <person name="Yue Y."/>
            <person name="Zhu X.G."/>
            <person name="Wu Y."/>
            <person name="Hong X.N."/>
            <person name="Fan G.Y."/>
            <person name="Tong Y."/>
            <person name="Zhang D."/>
            <person name="Mao C.L."/>
            <person name="Liu Y.L."/>
            <person name="Hao S.J."/>
            <person name="Liu W.Q."/>
            <person name="Lv M.Q."/>
            <person name="Zhang H.B."/>
            <person name="Liu Y."/>
            <person name="Hu-Tang G.R."/>
            <person name="Wang J.P."/>
            <person name="Wang J.H."/>
            <person name="Sun Y.H."/>
            <person name="Ni S.B."/>
            <person name="Chen W.B."/>
            <person name="Zhang X.C."/>
            <person name="Jiao Y.N."/>
            <person name="Eichler E.E."/>
            <person name="Li G.H."/>
            <person name="Liu X."/>
            <person name="Gao L.Z."/>
        </authorList>
    </citation>
    <scope>NUCLEOTIDE SEQUENCE [LARGE SCALE GENOMIC DNA]</scope>
    <source>
        <strain evidence="2">cv. GT1</strain>
        <tissue evidence="1">Leaf</tissue>
    </source>
</reference>
<dbReference type="OrthoDB" id="1923282at2759"/>
<dbReference type="PANTHER" id="PTHR33676">
    <property type="entry name" value="COLD REGULATED PROTEIN 27"/>
    <property type="match status" value="1"/>
</dbReference>
<dbReference type="PANTHER" id="PTHR33676:SF3">
    <property type="entry name" value="COLD-REGULATED PROTEIN 27"/>
    <property type="match status" value="1"/>
</dbReference>
<dbReference type="AlphaFoldDB" id="A0A6A6NGV7"/>
<keyword evidence="2" id="KW-1185">Reference proteome</keyword>
<protein>
    <submittedName>
        <fullName evidence="1">Uncharacterized protein</fullName>
    </submittedName>
</protein>
<gene>
    <name evidence="1" type="ORF">GH714_013273</name>
</gene>
<name>A0A6A6NGV7_HEVBR</name>
<sequence>MDRCRSETRMSSESSGSACGGSGEFNQAQQDFSTKDSMSIEWTNEKHSLYLKSMEASFVNQLYSSMDLLGCQVQEEMSDPKLSQQVHCNTAPSGQFKVLRGGCWKKINFQKSDSHAKIANEPRGLLINPWIQHYRSARKPHVPLHESAASQSQATNLSRKKAAASGTATRLKHSYLCRCYSCSQGLDSNKEVSDQNFVDEDVKSEKTSSTCGSKRTKIQTDGASSYDQVVPHIKSPVTAGTEN</sequence>
<dbReference type="Proteomes" id="UP000467840">
    <property type="component" value="Chromosome 5"/>
</dbReference>
<dbReference type="InterPro" id="IPR044678">
    <property type="entry name" value="COR27/28"/>
</dbReference>
<dbReference type="GO" id="GO:0042752">
    <property type="term" value="P:regulation of circadian rhythm"/>
    <property type="evidence" value="ECO:0007669"/>
    <property type="project" value="InterPro"/>
</dbReference>
<dbReference type="GO" id="GO:0009409">
    <property type="term" value="P:response to cold"/>
    <property type="evidence" value="ECO:0007669"/>
    <property type="project" value="InterPro"/>
</dbReference>
<organism evidence="1 2">
    <name type="scientific">Hevea brasiliensis</name>
    <name type="common">Para rubber tree</name>
    <name type="synonym">Siphonia brasiliensis</name>
    <dbReference type="NCBI Taxonomy" id="3981"/>
    <lineage>
        <taxon>Eukaryota</taxon>
        <taxon>Viridiplantae</taxon>
        <taxon>Streptophyta</taxon>
        <taxon>Embryophyta</taxon>
        <taxon>Tracheophyta</taxon>
        <taxon>Spermatophyta</taxon>
        <taxon>Magnoliopsida</taxon>
        <taxon>eudicotyledons</taxon>
        <taxon>Gunneridae</taxon>
        <taxon>Pentapetalae</taxon>
        <taxon>rosids</taxon>
        <taxon>fabids</taxon>
        <taxon>Malpighiales</taxon>
        <taxon>Euphorbiaceae</taxon>
        <taxon>Crotonoideae</taxon>
        <taxon>Micrandreae</taxon>
        <taxon>Hevea</taxon>
    </lineage>
</organism>
<dbReference type="EMBL" id="JAAGAX010000001">
    <property type="protein sequence ID" value="KAF2324377.1"/>
    <property type="molecule type" value="Genomic_DNA"/>
</dbReference>
<evidence type="ECO:0000313" key="2">
    <source>
        <dbReference type="Proteomes" id="UP000467840"/>
    </source>
</evidence>
<accession>A0A6A6NGV7</accession>
<evidence type="ECO:0000313" key="1">
    <source>
        <dbReference type="EMBL" id="KAF2324377.1"/>
    </source>
</evidence>
<comment type="caution">
    <text evidence="1">The sequence shown here is derived from an EMBL/GenBank/DDBJ whole genome shotgun (WGS) entry which is preliminary data.</text>
</comment>
<proteinExistence type="predicted"/>